<dbReference type="Pfam" id="PF04317">
    <property type="entry name" value="DUF463"/>
    <property type="match status" value="1"/>
</dbReference>
<evidence type="ECO:0000256" key="1">
    <source>
        <dbReference type="SAM" id="MobiDB-lite"/>
    </source>
</evidence>
<dbReference type="PIRSF" id="PIRSF019381">
    <property type="entry name" value="YcjX"/>
    <property type="match status" value="1"/>
</dbReference>
<feature type="region of interest" description="Disordered" evidence="1">
    <location>
        <begin position="1"/>
        <end position="22"/>
    </location>
</feature>
<dbReference type="AlphaFoldDB" id="A0A927HZX4"/>
<evidence type="ECO:0000313" key="3">
    <source>
        <dbReference type="Proteomes" id="UP000619295"/>
    </source>
</evidence>
<sequence length="510" mass="55594">MWRSGAGGSTASSLPRRWAKAPTNERRRIVSDTSYIDTARNAALAFGDSLLGLARPRLRLGVTGLSRSGKTVFTTALIQNLIEGARLPVLKAASEGRIARVRLVPQPDPDVPRFPYEAHRAAMNGAERRWPDSTRRISELRVEIDYERASGWFKGPATLTLDIVDYPGEWLLDLALIGQDYKSWSAQAVADARKAHRRAAAAEWLADLAGCDPEGPADELAAEAASERFKSYLARLRADPEAVAVTPPGRFLMPGDLEGSPALTFAPLDLGHDREPRPDTLAGLMAERFEAYKRVVVTPFFRDHFARLDRQIVLVDVLAALDAGAPALADLETALGQALAAFSVGRNSWLSSLFAPRIERVLFAATKADHIHHSSHDRLAAVMSLLVSRALTRAQGAGAQVEAMALAAVRATHEVRIRQGREELPAIAGVPEAGEEIDGKVFDGITEAAIFPGELPERPDAIFDPKARWQIRAPRFRPPLVEADAGGRLKPPPQIRFDRALEFLIGDKLA</sequence>
<evidence type="ECO:0000313" key="2">
    <source>
        <dbReference type="EMBL" id="MBD3845936.1"/>
    </source>
</evidence>
<dbReference type="Proteomes" id="UP000619295">
    <property type="component" value="Unassembled WGS sequence"/>
</dbReference>
<dbReference type="InterPro" id="IPR007413">
    <property type="entry name" value="YcjX-like"/>
</dbReference>
<dbReference type="PANTHER" id="PTHR38605">
    <property type="entry name" value="ATPASE-RELATED"/>
    <property type="match status" value="1"/>
</dbReference>
<keyword evidence="3" id="KW-1185">Reference proteome</keyword>
<proteinExistence type="predicted"/>
<name>A0A927HZX4_9HYPH</name>
<dbReference type="EMBL" id="JACXWY010000004">
    <property type="protein sequence ID" value="MBD3845936.1"/>
    <property type="molecule type" value="Genomic_DNA"/>
</dbReference>
<gene>
    <name evidence="2" type="ORF">IED13_09525</name>
</gene>
<reference evidence="2" key="1">
    <citation type="submission" date="2020-09" db="EMBL/GenBank/DDBJ databases">
        <title>Bosea spartocytisi sp. nov. a root nodule endophyte of Spartocytisus supranubius in the high mountain ecosystem fo the Teide National Park (Canary Islands, Spain).</title>
        <authorList>
            <person name="Pulido-Suarez L."/>
            <person name="Peix A."/>
            <person name="Igual J.M."/>
            <person name="Socas-Perez N."/>
            <person name="Velazquez E."/>
            <person name="Flores-Felix J.D."/>
            <person name="Leon-Barrios M."/>
        </authorList>
    </citation>
    <scope>NUCLEOTIDE SEQUENCE</scope>
    <source>
        <strain evidence="2">SSUT16</strain>
    </source>
</reference>
<comment type="caution">
    <text evidence="2">The sequence shown here is derived from an EMBL/GenBank/DDBJ whole genome shotgun (WGS) entry which is preliminary data.</text>
</comment>
<protein>
    <submittedName>
        <fullName evidence="2">YcjX family protein</fullName>
    </submittedName>
</protein>
<organism evidence="2 3">
    <name type="scientific">Bosea spartocytisi</name>
    <dbReference type="NCBI Taxonomy" id="2773451"/>
    <lineage>
        <taxon>Bacteria</taxon>
        <taxon>Pseudomonadati</taxon>
        <taxon>Pseudomonadota</taxon>
        <taxon>Alphaproteobacteria</taxon>
        <taxon>Hyphomicrobiales</taxon>
        <taxon>Boseaceae</taxon>
        <taxon>Bosea</taxon>
    </lineage>
</organism>
<dbReference type="PANTHER" id="PTHR38605:SF1">
    <property type="entry name" value="ATPASE"/>
    <property type="match status" value="1"/>
</dbReference>
<accession>A0A927HZX4</accession>